<evidence type="ECO:0000256" key="4">
    <source>
        <dbReference type="HAMAP-Rule" id="MF_00693"/>
    </source>
</evidence>
<feature type="domain" description="TACO1/YebC-like second and third" evidence="5">
    <location>
        <begin position="84"/>
        <end position="243"/>
    </location>
</feature>
<dbReference type="GO" id="GO:0006355">
    <property type="term" value="P:regulation of DNA-templated transcription"/>
    <property type="evidence" value="ECO:0007669"/>
    <property type="project" value="UniProtKB-UniRule"/>
</dbReference>
<gene>
    <name evidence="7" type="ORF">COX81_02250</name>
</gene>
<comment type="caution">
    <text evidence="7">The sequence shown here is derived from an EMBL/GenBank/DDBJ whole genome shotgun (WGS) entry which is preliminary data.</text>
</comment>
<dbReference type="InterPro" id="IPR048300">
    <property type="entry name" value="TACO1_YebC-like_2nd/3rd_dom"/>
</dbReference>
<dbReference type="HAMAP" id="MF_00693">
    <property type="entry name" value="Transcrip_reg_TACO1"/>
    <property type="match status" value="1"/>
</dbReference>
<dbReference type="EMBL" id="PFPK01000025">
    <property type="protein sequence ID" value="PIZ94958.1"/>
    <property type="molecule type" value="Genomic_DNA"/>
</dbReference>
<dbReference type="SUPFAM" id="SSF75625">
    <property type="entry name" value="YebC-like"/>
    <property type="match status" value="1"/>
</dbReference>
<dbReference type="GO" id="GO:0003677">
    <property type="term" value="F:DNA binding"/>
    <property type="evidence" value="ECO:0007669"/>
    <property type="project" value="UniProtKB-UniRule"/>
</dbReference>
<keyword evidence="4" id="KW-0963">Cytoplasm</keyword>
<evidence type="ECO:0000313" key="7">
    <source>
        <dbReference type="EMBL" id="PIZ94958.1"/>
    </source>
</evidence>
<proteinExistence type="inferred from homology"/>
<reference evidence="8" key="1">
    <citation type="submission" date="2017-09" db="EMBL/GenBank/DDBJ databases">
        <title>Depth-based differentiation of microbial function through sediment-hosted aquifers and enrichment of novel symbionts in the deep terrestrial subsurface.</title>
        <authorList>
            <person name="Probst A.J."/>
            <person name="Ladd B."/>
            <person name="Jarett J.K."/>
            <person name="Geller-Mcgrath D.E."/>
            <person name="Sieber C.M.K."/>
            <person name="Emerson J.B."/>
            <person name="Anantharaman K."/>
            <person name="Thomas B.C."/>
            <person name="Malmstrom R."/>
            <person name="Stieglmeier M."/>
            <person name="Klingl A."/>
            <person name="Woyke T."/>
            <person name="Ryan C.M."/>
            <person name="Banfield J.F."/>
        </authorList>
    </citation>
    <scope>NUCLEOTIDE SEQUENCE [LARGE SCALE GENOMIC DNA]</scope>
</reference>
<evidence type="ECO:0000259" key="5">
    <source>
        <dbReference type="Pfam" id="PF01709"/>
    </source>
</evidence>
<comment type="subcellular location">
    <subcellularLocation>
        <location evidence="4">Cytoplasm</location>
    </subcellularLocation>
</comment>
<feature type="domain" description="TACO1/YebC-like N-terminal" evidence="6">
    <location>
        <begin position="5"/>
        <end position="75"/>
    </location>
</feature>
<comment type="similarity">
    <text evidence="1 4">Belongs to the TACO1 family.</text>
</comment>
<dbReference type="Proteomes" id="UP000228568">
    <property type="component" value="Unassembled WGS sequence"/>
</dbReference>
<dbReference type="NCBIfam" id="NF001030">
    <property type="entry name" value="PRK00110.1"/>
    <property type="match status" value="1"/>
</dbReference>
<dbReference type="GO" id="GO:0005829">
    <property type="term" value="C:cytosol"/>
    <property type="evidence" value="ECO:0007669"/>
    <property type="project" value="TreeGrafter"/>
</dbReference>
<dbReference type="InterPro" id="IPR002876">
    <property type="entry name" value="Transcrip_reg_TACO1-like"/>
</dbReference>
<keyword evidence="3 4" id="KW-0804">Transcription</keyword>
<dbReference type="InterPro" id="IPR029072">
    <property type="entry name" value="YebC-like"/>
</dbReference>
<dbReference type="NCBIfam" id="NF009044">
    <property type="entry name" value="PRK12378.1"/>
    <property type="match status" value="1"/>
</dbReference>
<dbReference type="InterPro" id="IPR017856">
    <property type="entry name" value="Integrase-like_N"/>
</dbReference>
<dbReference type="FunFam" id="1.10.10.200:FF:000002">
    <property type="entry name" value="Probable transcriptional regulatory protein CLM62_37755"/>
    <property type="match status" value="1"/>
</dbReference>
<dbReference type="PANTHER" id="PTHR12532:SF0">
    <property type="entry name" value="TRANSLATIONAL ACTIVATOR OF CYTOCHROME C OXIDASE 1"/>
    <property type="match status" value="1"/>
</dbReference>
<evidence type="ECO:0000256" key="1">
    <source>
        <dbReference type="ARBA" id="ARBA00008724"/>
    </source>
</evidence>
<sequence length="246" mass="26814">MSGHSKWSNIQHKKGKTDLTRASVFTKLGKAITIAAQHGGGDPDINFSLRLAIEKAKSANMPKDNIERAISKGTGDGKDGEALQEVLYEGFGSGGVAMLVQAVTDNLNRTVSEVKYVFGKNNGTMGNSGSVKWQFDQKGVFLVSTEELANKNIDKDDFSLHLMDAGVDDIRESIEGLEILGPRESFQKISEVVAESDIILEDSGLQWVAKETAEVDNEACAQVEKLIEALEELDDVDVVYTNLYDQ</sequence>
<dbReference type="PANTHER" id="PTHR12532">
    <property type="entry name" value="TRANSLATIONAL ACTIVATOR OF CYTOCHROME C OXIDASE 1"/>
    <property type="match status" value="1"/>
</dbReference>
<keyword evidence="2 4" id="KW-0805">Transcription regulation</keyword>
<dbReference type="InterPro" id="IPR049083">
    <property type="entry name" value="TACO1_YebC_N"/>
</dbReference>
<protein>
    <recommendedName>
        <fullName evidence="4">Probable transcriptional regulatory protein COX81_02250</fullName>
    </recommendedName>
</protein>
<evidence type="ECO:0000256" key="3">
    <source>
        <dbReference type="ARBA" id="ARBA00023163"/>
    </source>
</evidence>
<name>A0A2M7V836_9BACT</name>
<dbReference type="AlphaFoldDB" id="A0A2M7V836"/>
<evidence type="ECO:0000313" key="8">
    <source>
        <dbReference type="Proteomes" id="UP000228568"/>
    </source>
</evidence>
<dbReference type="Gene3D" id="3.30.70.980">
    <property type="match status" value="2"/>
</dbReference>
<dbReference type="NCBIfam" id="TIGR01033">
    <property type="entry name" value="YebC/PmpR family DNA-binding transcriptional regulator"/>
    <property type="match status" value="1"/>
</dbReference>
<evidence type="ECO:0000256" key="2">
    <source>
        <dbReference type="ARBA" id="ARBA00023015"/>
    </source>
</evidence>
<dbReference type="Pfam" id="PF01709">
    <property type="entry name" value="Transcrip_reg"/>
    <property type="match status" value="1"/>
</dbReference>
<keyword evidence="4 7" id="KW-0238">DNA-binding</keyword>
<organism evidence="7 8">
    <name type="scientific">Candidatus Magasanikbacteria bacterium CG_4_10_14_0_2_um_filter_37_12</name>
    <dbReference type="NCBI Taxonomy" id="1974637"/>
    <lineage>
        <taxon>Bacteria</taxon>
        <taxon>Candidatus Magasanikiibacteriota</taxon>
    </lineage>
</organism>
<accession>A0A2M7V836</accession>
<dbReference type="Gene3D" id="1.10.10.200">
    <property type="match status" value="1"/>
</dbReference>
<dbReference type="Pfam" id="PF20772">
    <property type="entry name" value="TACO1_YebC_N"/>
    <property type="match status" value="1"/>
</dbReference>
<evidence type="ECO:0000259" key="6">
    <source>
        <dbReference type="Pfam" id="PF20772"/>
    </source>
</evidence>
<dbReference type="InterPro" id="IPR026564">
    <property type="entry name" value="Transcrip_reg_TACO1-like_dom3"/>
</dbReference>